<proteinExistence type="predicted"/>
<dbReference type="Proteomes" id="UP000807716">
    <property type="component" value="Unassembled WGS sequence"/>
</dbReference>
<dbReference type="OrthoDB" id="2446340at2759"/>
<dbReference type="AlphaFoldDB" id="A0A9P6U0F7"/>
<dbReference type="EMBL" id="JAAAJB010000522">
    <property type="protein sequence ID" value="KAG0254343.1"/>
    <property type="molecule type" value="Genomic_DNA"/>
</dbReference>
<organism evidence="1 2">
    <name type="scientific">Actinomortierella ambigua</name>
    <dbReference type="NCBI Taxonomy" id="1343610"/>
    <lineage>
        <taxon>Eukaryota</taxon>
        <taxon>Fungi</taxon>
        <taxon>Fungi incertae sedis</taxon>
        <taxon>Mucoromycota</taxon>
        <taxon>Mortierellomycotina</taxon>
        <taxon>Mortierellomycetes</taxon>
        <taxon>Mortierellales</taxon>
        <taxon>Mortierellaceae</taxon>
        <taxon>Actinomortierella</taxon>
    </lineage>
</organism>
<keyword evidence="2" id="KW-1185">Reference proteome</keyword>
<evidence type="ECO:0000313" key="1">
    <source>
        <dbReference type="EMBL" id="KAG0254343.1"/>
    </source>
</evidence>
<protein>
    <submittedName>
        <fullName evidence="1">Uncharacterized protein</fullName>
    </submittedName>
</protein>
<reference evidence="1" key="1">
    <citation type="journal article" date="2020" name="Fungal Divers.">
        <title>Resolving the Mortierellaceae phylogeny through synthesis of multi-gene phylogenetics and phylogenomics.</title>
        <authorList>
            <person name="Vandepol N."/>
            <person name="Liber J."/>
            <person name="Desiro A."/>
            <person name="Na H."/>
            <person name="Kennedy M."/>
            <person name="Barry K."/>
            <person name="Grigoriev I.V."/>
            <person name="Miller A.N."/>
            <person name="O'Donnell K."/>
            <person name="Stajich J.E."/>
            <person name="Bonito G."/>
        </authorList>
    </citation>
    <scope>NUCLEOTIDE SEQUENCE</scope>
    <source>
        <strain evidence="1">BC1065</strain>
    </source>
</reference>
<accession>A0A9P6U0F7</accession>
<sequence length="88" mass="9871">MGDPLLTLTKRQKKLSIQNIVDKERNKLQITGLLKGSELIKLSMDLLAPEEDRIATSTSTATNFERNSFMASNLTLLLRLRTIRGLQG</sequence>
<gene>
    <name evidence="1" type="ORF">DFQ27_006907</name>
</gene>
<name>A0A9P6U0F7_9FUNG</name>
<comment type="caution">
    <text evidence="1">The sequence shown here is derived from an EMBL/GenBank/DDBJ whole genome shotgun (WGS) entry which is preliminary data.</text>
</comment>
<evidence type="ECO:0000313" key="2">
    <source>
        <dbReference type="Proteomes" id="UP000807716"/>
    </source>
</evidence>